<proteinExistence type="predicted"/>
<dbReference type="EMBL" id="NEXX01000001">
    <property type="protein sequence ID" value="OUY08082.1"/>
    <property type="molecule type" value="Genomic_DNA"/>
</dbReference>
<feature type="transmembrane region" description="Helical" evidence="1">
    <location>
        <begin position="187"/>
        <end position="206"/>
    </location>
</feature>
<feature type="transmembrane region" description="Helical" evidence="1">
    <location>
        <begin position="21"/>
        <end position="38"/>
    </location>
</feature>
<dbReference type="SUPFAM" id="SSF54001">
    <property type="entry name" value="Cysteine proteinases"/>
    <property type="match status" value="1"/>
</dbReference>
<dbReference type="InterPro" id="IPR021878">
    <property type="entry name" value="TgpA_N"/>
</dbReference>
<keyword evidence="1" id="KW-1133">Transmembrane helix</keyword>
<feature type="transmembrane region" description="Helical" evidence="1">
    <location>
        <begin position="72"/>
        <end position="89"/>
    </location>
</feature>
<gene>
    <name evidence="3" type="ORF">CAP51_00210</name>
</gene>
<keyword evidence="1" id="KW-0812">Transmembrane</keyword>
<dbReference type="Proteomes" id="UP000196536">
    <property type="component" value="Unassembled WGS sequence"/>
</dbReference>
<dbReference type="OrthoDB" id="9804872at2"/>
<feature type="transmembrane region" description="Helical" evidence="1">
    <location>
        <begin position="593"/>
        <end position="611"/>
    </location>
</feature>
<dbReference type="InterPro" id="IPR038765">
    <property type="entry name" value="Papain-like_cys_pep_sf"/>
</dbReference>
<protein>
    <recommendedName>
        <fullName evidence="2">Transglutaminase-like domain-containing protein</fullName>
    </recommendedName>
</protein>
<reference evidence="3 4" key="1">
    <citation type="submission" date="2017-05" db="EMBL/GenBank/DDBJ databases">
        <title>Acinetobacter populi ANC 5415 (= PBJ7), whole genome shotgun sequencing project.</title>
        <authorList>
            <person name="Nemec A."/>
            <person name="Radolfova-Krizova L."/>
        </authorList>
    </citation>
    <scope>NUCLEOTIDE SEQUENCE [LARGE SCALE GENOMIC DNA]</scope>
    <source>
        <strain evidence="3 4">PBJ7</strain>
    </source>
</reference>
<name>A0A1Z9Z0Z3_9GAMM</name>
<dbReference type="PANTHER" id="PTHR42736">
    <property type="entry name" value="PROTEIN-GLUTAMINE GAMMA-GLUTAMYLTRANSFERASE"/>
    <property type="match status" value="1"/>
</dbReference>
<organism evidence="3 4">
    <name type="scientific">Acinetobacter populi</name>
    <dbReference type="NCBI Taxonomy" id="1582270"/>
    <lineage>
        <taxon>Bacteria</taxon>
        <taxon>Pseudomonadati</taxon>
        <taxon>Pseudomonadota</taxon>
        <taxon>Gammaproteobacteria</taxon>
        <taxon>Moraxellales</taxon>
        <taxon>Moraxellaceae</taxon>
        <taxon>Acinetobacter</taxon>
    </lineage>
</organism>
<evidence type="ECO:0000313" key="4">
    <source>
        <dbReference type="Proteomes" id="UP000196536"/>
    </source>
</evidence>
<dbReference type="SMART" id="SM00460">
    <property type="entry name" value="TGc"/>
    <property type="match status" value="1"/>
</dbReference>
<evidence type="ECO:0000256" key="1">
    <source>
        <dbReference type="SAM" id="Phobius"/>
    </source>
</evidence>
<keyword evidence="4" id="KW-1185">Reference proteome</keyword>
<dbReference type="InterPro" id="IPR052901">
    <property type="entry name" value="Bact_TGase-like"/>
</dbReference>
<dbReference type="Pfam" id="PF11992">
    <property type="entry name" value="TgpA_N"/>
    <property type="match status" value="1"/>
</dbReference>
<accession>A0A1Z9Z0Z3</accession>
<dbReference type="Pfam" id="PF01841">
    <property type="entry name" value="Transglut_core"/>
    <property type="match status" value="1"/>
</dbReference>
<feature type="domain" description="Transglutaminase-like" evidence="2">
    <location>
        <begin position="446"/>
        <end position="517"/>
    </location>
</feature>
<evidence type="ECO:0000259" key="2">
    <source>
        <dbReference type="SMART" id="SM00460"/>
    </source>
</evidence>
<dbReference type="InterPro" id="IPR002931">
    <property type="entry name" value="Transglutaminase-like"/>
</dbReference>
<evidence type="ECO:0000313" key="3">
    <source>
        <dbReference type="EMBL" id="OUY08082.1"/>
    </source>
</evidence>
<feature type="transmembrane region" description="Helical" evidence="1">
    <location>
        <begin position="44"/>
        <end position="60"/>
    </location>
</feature>
<dbReference type="AlphaFoldDB" id="A0A1Z9Z0Z3"/>
<comment type="caution">
    <text evidence="3">The sequence shown here is derived from an EMBL/GenBank/DDBJ whole genome shotgun (WGS) entry which is preliminary data.</text>
</comment>
<sequence length="697" mass="80523">MMLFKKNKAKTLAQTSLHQKNYQSILLALFAVLIPHFFYMPVGLSLLMAALLVIWQVLLYRKGNFRQAQSRWLQYTVVVVGLGIIFLQYKTFFDVEAGCAALALILLGKAFEVKNYRDAIIQLNFALFVVASLFLYGQGLILAVAALIGVFACFYGMYQLQSYHAAYEEVLIQEVSSKQLRQQAFKTVGKLLLIAMPIMVVLFLFFPRLPPLWSMPTSNQQAKTGVSDEMSPGDIARLSQSSELAFRVIFPMPHSLPPKSQLYWRAMVLEDFNGLKWTQNDRNKYAAFVQQKDLSNPQSILPVWYQLPESTSRFQVIDYQMIIEPTFQNWTYALDYSIAAQPLQLKPDLSIQLPFPLTRRRQFEFKLLQPNPVANLEISEELRKRNLALPAQANPQTKAFSAQLWHQSGENPQRYAQRILNWIGQENFSYTLSPPLLNGDRIDDFLFRTRAGFCEHYASAFVNLMRMAGIPARVVVGYQGGQAAPDGQTWEVRQLDAHAWTEVWFKDQGWVRIDPTAAIAAERIEQGMQNYAQNTSLFGDAHFNRLQSQWLTQARIWADYVNYQWQSKVVGFDQNKQRNWLQRFSIEHLSQQLMLLLLAIISIIGTVIWYLSRSQRVPQSKLDRALQQLSKRLNHIKLQRLENEPVLSWLKRIQQHNGVDERLTKIMQLYTQHTYINNLSKAELRQLIDLIGKYTFA</sequence>
<dbReference type="PANTHER" id="PTHR42736:SF1">
    <property type="entry name" value="PROTEIN-GLUTAMINE GAMMA-GLUTAMYLTRANSFERASE"/>
    <property type="match status" value="1"/>
</dbReference>
<feature type="transmembrane region" description="Helical" evidence="1">
    <location>
        <begin position="125"/>
        <end position="158"/>
    </location>
</feature>
<keyword evidence="1" id="KW-0472">Membrane</keyword>
<dbReference type="Gene3D" id="3.10.620.30">
    <property type="match status" value="1"/>
</dbReference>